<evidence type="ECO:0000313" key="3">
    <source>
        <dbReference type="Proteomes" id="UP001057375"/>
    </source>
</evidence>
<keyword evidence="1" id="KW-1133">Transmembrane helix</keyword>
<dbReference type="Pfam" id="PF02405">
    <property type="entry name" value="MlaE"/>
    <property type="match status" value="3"/>
</dbReference>
<evidence type="ECO:0000313" key="2">
    <source>
        <dbReference type="EMBL" id="GKT31982.1"/>
    </source>
</evidence>
<comment type="caution">
    <text evidence="2">The sequence shown here is derived from an EMBL/GenBank/DDBJ whole genome shotgun (WGS) entry which is preliminary data.</text>
</comment>
<feature type="transmembrane region" description="Helical" evidence="1">
    <location>
        <begin position="267"/>
        <end position="291"/>
    </location>
</feature>
<keyword evidence="1" id="KW-0472">Membrane</keyword>
<keyword evidence="3" id="KW-1185">Reference proteome</keyword>
<dbReference type="PANTHER" id="PTHR30188:SF4">
    <property type="entry name" value="PROTEIN TRIGALACTOSYLDIACYLGLYCEROL 1, CHLOROPLASTIC"/>
    <property type="match status" value="1"/>
</dbReference>
<feature type="transmembrane region" description="Helical" evidence="1">
    <location>
        <begin position="30"/>
        <end position="53"/>
    </location>
</feature>
<dbReference type="EMBL" id="BQXS01002340">
    <property type="protein sequence ID" value="GKT31982.1"/>
    <property type="molecule type" value="Genomic_DNA"/>
</dbReference>
<gene>
    <name evidence="2" type="ORF">ADUPG1_002154</name>
</gene>
<dbReference type="InterPro" id="IPR030802">
    <property type="entry name" value="Permease_MalE"/>
</dbReference>
<feature type="transmembrane region" description="Helical" evidence="1">
    <location>
        <begin position="74"/>
        <end position="93"/>
    </location>
</feature>
<name>A0ABQ5KHK7_9EUKA</name>
<evidence type="ECO:0000256" key="1">
    <source>
        <dbReference type="SAM" id="Phobius"/>
    </source>
</evidence>
<feature type="transmembrane region" description="Helical" evidence="1">
    <location>
        <begin position="229"/>
        <end position="247"/>
    </location>
</feature>
<feature type="transmembrane region" description="Helical" evidence="1">
    <location>
        <begin position="160"/>
        <end position="177"/>
    </location>
</feature>
<feature type="transmembrane region" description="Helical" evidence="1">
    <location>
        <begin position="197"/>
        <end position="217"/>
    </location>
</feature>
<reference evidence="2" key="1">
    <citation type="submission" date="2022-03" db="EMBL/GenBank/DDBJ databases">
        <title>Draft genome sequence of Aduncisulcus paluster, a free-living microaerophilic Fornicata.</title>
        <authorList>
            <person name="Yuyama I."/>
            <person name="Kume K."/>
            <person name="Tamura T."/>
            <person name="Inagaki Y."/>
            <person name="Hashimoto T."/>
        </authorList>
    </citation>
    <scope>NUCLEOTIDE SEQUENCE</scope>
    <source>
        <strain evidence="2">NY0171</strain>
    </source>
</reference>
<keyword evidence="1" id="KW-0812">Transmembrane</keyword>
<feature type="non-terminal residue" evidence="2">
    <location>
        <position position="325"/>
    </location>
</feature>
<accession>A0ABQ5KHK7</accession>
<feature type="transmembrane region" description="Helical" evidence="1">
    <location>
        <begin position="123"/>
        <end position="148"/>
    </location>
</feature>
<protein>
    <submittedName>
        <fullName evidence="2">ABC transporter permease MalE like protein</fullName>
    </submittedName>
</protein>
<dbReference type="Proteomes" id="UP001057375">
    <property type="component" value="Unassembled WGS sequence"/>
</dbReference>
<sequence>TIQWFFVDLFTGQFQWQEFVRQGAFQAGTAVIPVILVTLPIGVTLSIQFALLAGQVGATSLAGAASGIAIIRQAASLVAALLMSAAVGSAITADLGSRTMREETDAMEVMGVSVIRRLVVPRFAAAIMIGIALTGVVCFVGFLGAYLFNVYWQNGAPGSFAVIYGAIVAVVACQKGLSTKGGPIGVANSVNAAVVESILLLMTVNLAISQLYIMMFPRTGLAQKPITRLGHMVAFFFRAISGVPIVFRHYWKEFLRHLSDIAWGNGSLVVGGGTAGVMIVLGIIAGGLVAIEGYNFLDLLGLGPATGIISSLVNTRELAPIMAAI</sequence>
<proteinExistence type="predicted"/>
<organism evidence="2 3">
    <name type="scientific">Aduncisulcus paluster</name>
    <dbReference type="NCBI Taxonomy" id="2918883"/>
    <lineage>
        <taxon>Eukaryota</taxon>
        <taxon>Metamonada</taxon>
        <taxon>Carpediemonas-like organisms</taxon>
        <taxon>Aduncisulcus</taxon>
    </lineage>
</organism>
<feature type="non-terminal residue" evidence="2">
    <location>
        <position position="1"/>
    </location>
</feature>
<dbReference type="PANTHER" id="PTHR30188">
    <property type="entry name" value="ABC TRANSPORTER PERMEASE PROTEIN-RELATED"/>
    <property type="match status" value="1"/>
</dbReference>